<keyword evidence="2" id="KW-0963">Cytoplasm</keyword>
<evidence type="ECO:0000256" key="2">
    <source>
        <dbReference type="ARBA" id="ARBA00022490"/>
    </source>
</evidence>
<dbReference type="GeneTree" id="ENSGT00530000063734"/>
<evidence type="ECO:0000256" key="1">
    <source>
        <dbReference type="ARBA" id="ARBA00004496"/>
    </source>
</evidence>
<evidence type="ECO:0000259" key="6">
    <source>
        <dbReference type="PROSITE" id="PS50106"/>
    </source>
</evidence>
<dbReference type="CDD" id="cd06713">
    <property type="entry name" value="PDZ_tamalin_CYTIP-like"/>
    <property type="match status" value="1"/>
</dbReference>
<dbReference type="PROSITE" id="PS50106">
    <property type="entry name" value="PDZ"/>
    <property type="match status" value="1"/>
</dbReference>
<dbReference type="Ensembl" id="ENSFHET00000029417.1">
    <property type="protein sequence ID" value="ENSFHEP00000020016.1"/>
    <property type="gene ID" value="ENSFHEG00000021942.1"/>
</dbReference>
<dbReference type="GO" id="GO:0005737">
    <property type="term" value="C:cytoplasm"/>
    <property type="evidence" value="ECO:0007669"/>
    <property type="project" value="UniProtKB-SubCell"/>
</dbReference>
<dbReference type="InterPro" id="IPR052122">
    <property type="entry name" value="Intracell_Traff_Signaling_Reg"/>
</dbReference>
<feature type="transmembrane region" description="Helical" evidence="5">
    <location>
        <begin position="208"/>
        <end position="230"/>
    </location>
</feature>
<keyword evidence="8" id="KW-1185">Reference proteome</keyword>
<feature type="compositionally biased region" description="Low complexity" evidence="4">
    <location>
        <begin position="346"/>
        <end position="360"/>
    </location>
</feature>
<sequence length="453" mass="50667">MTRISSLTHYAFGLTSRAGPQLNSFCRRTLWCFESYSIMQSTMNVDGLQRQSSHDNCNVDNTLRKKAALWYRRSLRGSSDRRRQNTGSLPRGHKPKLTHTNSLVDYTDPQRTTVVLEKQDNETFGFEIQTYGLQLKNTSEVEMCTFVCNVKEDGVAESAGLTAGNPPTSLLPYRPYTSSHAQCYQSINGNIAYRMSAEHNHAHCLSGLHLLIAVFIFVVIGDVIITINAVSIEGLSHQHILDLIRQSTNNLKLETVCGNVVKKIELEKKLNQLQQSLREKLKEFQALTLQEKDLMRDNLNDSSLNLLMDSSSALGSPLYRRGRRFSSDSSYRSGMTDDSDQASVFDDLSSPSPYSSASTTDDGCFFSRDFPLQDGKRRMSSSSSVHHQTISRSSSSSLAGSSTSLSPSWDETRISSLFGTLPRKGRRTSVRKQIFKLIPGLQRSVEEEEMGTP</sequence>
<name>A0A3Q2Q1C4_FUNHE</name>
<dbReference type="Gene3D" id="2.30.42.10">
    <property type="match status" value="2"/>
</dbReference>
<feature type="domain" description="PDZ" evidence="6">
    <location>
        <begin position="221"/>
        <end position="259"/>
    </location>
</feature>
<dbReference type="InterPro" id="IPR036034">
    <property type="entry name" value="PDZ_sf"/>
</dbReference>
<reference evidence="7" key="1">
    <citation type="submission" date="2025-08" db="UniProtKB">
        <authorList>
            <consortium name="Ensembl"/>
        </authorList>
    </citation>
    <scope>IDENTIFICATION</scope>
</reference>
<dbReference type="AlphaFoldDB" id="A0A3Q2Q1C4"/>
<keyword evidence="3" id="KW-0175">Coiled coil</keyword>
<keyword evidence="5" id="KW-0812">Transmembrane</keyword>
<proteinExistence type="predicted"/>
<dbReference type="PANTHER" id="PTHR15963">
    <property type="entry name" value="GENERAL RECEPTOR FOR PHOSPHOINOSITIDES 1-ASSOCIATED SCAFFOLD PROTEIN-RELATED"/>
    <property type="match status" value="1"/>
</dbReference>
<protein>
    <submittedName>
        <fullName evidence="7">Cytohesin 1 interacting protein</fullName>
    </submittedName>
</protein>
<evidence type="ECO:0000313" key="8">
    <source>
        <dbReference type="Proteomes" id="UP000265000"/>
    </source>
</evidence>
<feature type="region of interest" description="Disordered" evidence="4">
    <location>
        <begin position="325"/>
        <end position="360"/>
    </location>
</feature>
<evidence type="ECO:0000256" key="3">
    <source>
        <dbReference type="SAM" id="Coils"/>
    </source>
</evidence>
<dbReference type="STRING" id="8078.ENSFHEP00000020016"/>
<feature type="region of interest" description="Disordered" evidence="4">
    <location>
        <begin position="77"/>
        <end position="103"/>
    </location>
</feature>
<feature type="region of interest" description="Disordered" evidence="4">
    <location>
        <begin position="375"/>
        <end position="409"/>
    </location>
</feature>
<reference evidence="7" key="2">
    <citation type="submission" date="2025-09" db="UniProtKB">
        <authorList>
            <consortium name="Ensembl"/>
        </authorList>
    </citation>
    <scope>IDENTIFICATION</scope>
</reference>
<evidence type="ECO:0000256" key="5">
    <source>
        <dbReference type="SAM" id="Phobius"/>
    </source>
</evidence>
<keyword evidence="5" id="KW-0472">Membrane</keyword>
<organism evidence="7 8">
    <name type="scientific">Fundulus heteroclitus</name>
    <name type="common">Killifish</name>
    <name type="synonym">Mummichog</name>
    <dbReference type="NCBI Taxonomy" id="8078"/>
    <lineage>
        <taxon>Eukaryota</taxon>
        <taxon>Metazoa</taxon>
        <taxon>Chordata</taxon>
        <taxon>Craniata</taxon>
        <taxon>Vertebrata</taxon>
        <taxon>Euteleostomi</taxon>
        <taxon>Actinopterygii</taxon>
        <taxon>Neopterygii</taxon>
        <taxon>Teleostei</taxon>
        <taxon>Neoteleostei</taxon>
        <taxon>Acanthomorphata</taxon>
        <taxon>Ovalentaria</taxon>
        <taxon>Atherinomorphae</taxon>
        <taxon>Cyprinodontiformes</taxon>
        <taxon>Fundulidae</taxon>
        <taxon>Fundulus</taxon>
    </lineage>
</organism>
<dbReference type="Proteomes" id="UP000265000">
    <property type="component" value="Unplaced"/>
</dbReference>
<dbReference type="InterPro" id="IPR001478">
    <property type="entry name" value="PDZ"/>
</dbReference>
<accession>A0A3Q2Q1C4</accession>
<dbReference type="PANTHER" id="PTHR15963:SF1">
    <property type="entry name" value="CYTOHESIN-INTERACTING PROTEIN"/>
    <property type="match status" value="1"/>
</dbReference>
<evidence type="ECO:0000256" key="4">
    <source>
        <dbReference type="SAM" id="MobiDB-lite"/>
    </source>
</evidence>
<feature type="coiled-coil region" evidence="3">
    <location>
        <begin position="263"/>
        <end position="290"/>
    </location>
</feature>
<feature type="compositionally biased region" description="Low complexity" evidence="4">
    <location>
        <begin position="380"/>
        <end position="408"/>
    </location>
</feature>
<keyword evidence="5" id="KW-1133">Transmembrane helix</keyword>
<comment type="subcellular location">
    <subcellularLocation>
        <location evidence="1">Cytoplasm</location>
    </subcellularLocation>
</comment>
<evidence type="ECO:0000313" key="7">
    <source>
        <dbReference type="Ensembl" id="ENSFHEP00000020016.1"/>
    </source>
</evidence>
<dbReference type="SUPFAM" id="SSF50156">
    <property type="entry name" value="PDZ domain-like"/>
    <property type="match status" value="2"/>
</dbReference>